<organism evidence="9 10">
    <name type="scientific">Thelonectria olida</name>
    <dbReference type="NCBI Taxonomy" id="1576542"/>
    <lineage>
        <taxon>Eukaryota</taxon>
        <taxon>Fungi</taxon>
        <taxon>Dikarya</taxon>
        <taxon>Ascomycota</taxon>
        <taxon>Pezizomycotina</taxon>
        <taxon>Sordariomycetes</taxon>
        <taxon>Hypocreomycetidae</taxon>
        <taxon>Hypocreales</taxon>
        <taxon>Nectriaceae</taxon>
        <taxon>Thelonectria</taxon>
    </lineage>
</organism>
<keyword evidence="4 7" id="KW-1133">Transmembrane helix</keyword>
<evidence type="ECO:0000256" key="6">
    <source>
        <dbReference type="SAM" id="MobiDB-lite"/>
    </source>
</evidence>
<evidence type="ECO:0000256" key="2">
    <source>
        <dbReference type="ARBA" id="ARBA00008066"/>
    </source>
</evidence>
<reference evidence="9 10" key="1">
    <citation type="journal article" date="2021" name="Nat. Commun.">
        <title>Genetic determinants of endophytism in the Arabidopsis root mycobiome.</title>
        <authorList>
            <person name="Mesny F."/>
            <person name="Miyauchi S."/>
            <person name="Thiergart T."/>
            <person name="Pickel B."/>
            <person name="Atanasova L."/>
            <person name="Karlsson M."/>
            <person name="Huettel B."/>
            <person name="Barry K.W."/>
            <person name="Haridas S."/>
            <person name="Chen C."/>
            <person name="Bauer D."/>
            <person name="Andreopoulos W."/>
            <person name="Pangilinan J."/>
            <person name="LaButti K."/>
            <person name="Riley R."/>
            <person name="Lipzen A."/>
            <person name="Clum A."/>
            <person name="Drula E."/>
            <person name="Henrissat B."/>
            <person name="Kohler A."/>
            <person name="Grigoriev I.V."/>
            <person name="Martin F.M."/>
            <person name="Hacquard S."/>
        </authorList>
    </citation>
    <scope>NUCLEOTIDE SEQUENCE [LARGE SCALE GENOMIC DNA]</scope>
    <source>
        <strain evidence="9 10">MPI-CAGE-CH-0241</strain>
    </source>
</reference>
<dbReference type="AlphaFoldDB" id="A0A9P8WBA9"/>
<feature type="transmembrane region" description="Helical" evidence="7">
    <location>
        <begin position="97"/>
        <end position="116"/>
    </location>
</feature>
<protein>
    <submittedName>
        <fullName evidence="9">Transmembrane amino acid transporter protein-domain-containing protein</fullName>
    </submittedName>
</protein>
<keyword evidence="3 7" id="KW-0812">Transmembrane</keyword>
<evidence type="ECO:0000313" key="9">
    <source>
        <dbReference type="EMBL" id="KAH6894670.1"/>
    </source>
</evidence>
<keyword evidence="5 7" id="KW-0472">Membrane</keyword>
<sequence>MYSNSDIVNTPAIPSDRGNDSDPEKLNNNEKFAHDTDHEGPDIKPAAHEEISGGIFDGEGGKSFRNMSRWDTLFALVTNQFGLGALGLPSAVRVLGLIPGIITIIGVSILTWYTGLELHQFYCRHQHVVNVVEMVKVVGGRPWEIIVGIGLLIQVIMTCASTVVTISIAFNAISGHSMCTVGFIGFATLVCYALCVPRTVKFVSQSGIPCFVSIIGAALTVMISLGLSSPGKAPEGWKPDIVLVASPDFRDVFNAVLKIIYAFAGNHAFVSYMAEMKDPVRDFPFALRWLVTVSAIFYLIISIAIYCLAGEYTVSPALGSAPVVAAKVAYGLVLPAILTAGLANGHIGVKYMFVGIMRRLKATDQITANTTKAWVVWISCVTGFWIISFILSNAIPVFDSIVSISSATTYAWFTYGISAVLWFSWNKGRYFDGWKQICLFTLNVLLVGFAFFLNGAGLWSSITELLDIFASDSGVRGSFSCGDNSSL</sequence>
<keyword evidence="10" id="KW-1185">Reference proteome</keyword>
<feature type="transmembrane region" description="Helical" evidence="7">
    <location>
        <begin position="437"/>
        <end position="459"/>
    </location>
</feature>
<evidence type="ECO:0000256" key="4">
    <source>
        <dbReference type="ARBA" id="ARBA00022989"/>
    </source>
</evidence>
<feature type="transmembrane region" description="Helical" evidence="7">
    <location>
        <begin position="208"/>
        <end position="227"/>
    </location>
</feature>
<feature type="transmembrane region" description="Helical" evidence="7">
    <location>
        <begin position="145"/>
        <end position="169"/>
    </location>
</feature>
<dbReference type="InterPro" id="IPR013057">
    <property type="entry name" value="AA_transpt_TM"/>
</dbReference>
<feature type="transmembrane region" description="Helical" evidence="7">
    <location>
        <begin position="401"/>
        <end position="425"/>
    </location>
</feature>
<comment type="caution">
    <text evidence="9">The sequence shown here is derived from an EMBL/GenBank/DDBJ whole genome shotgun (WGS) entry which is preliminary data.</text>
</comment>
<feature type="transmembrane region" description="Helical" evidence="7">
    <location>
        <begin position="72"/>
        <end position="91"/>
    </location>
</feature>
<feature type="compositionally biased region" description="Basic and acidic residues" evidence="6">
    <location>
        <begin position="17"/>
        <end position="40"/>
    </location>
</feature>
<feature type="transmembrane region" description="Helical" evidence="7">
    <location>
        <begin position="255"/>
        <end position="274"/>
    </location>
</feature>
<accession>A0A9P8WBA9</accession>
<dbReference type="Proteomes" id="UP000777438">
    <property type="component" value="Unassembled WGS sequence"/>
</dbReference>
<evidence type="ECO:0000256" key="1">
    <source>
        <dbReference type="ARBA" id="ARBA00004141"/>
    </source>
</evidence>
<evidence type="ECO:0000256" key="3">
    <source>
        <dbReference type="ARBA" id="ARBA00022692"/>
    </source>
</evidence>
<feature type="transmembrane region" description="Helical" evidence="7">
    <location>
        <begin position="329"/>
        <end position="353"/>
    </location>
</feature>
<dbReference type="Gene3D" id="1.20.1740.10">
    <property type="entry name" value="Amino acid/polyamine transporter I"/>
    <property type="match status" value="1"/>
</dbReference>
<dbReference type="GO" id="GO:0016020">
    <property type="term" value="C:membrane"/>
    <property type="evidence" value="ECO:0007669"/>
    <property type="project" value="UniProtKB-SubCell"/>
</dbReference>
<dbReference type="Pfam" id="PF01490">
    <property type="entry name" value="Aa_trans"/>
    <property type="match status" value="1"/>
</dbReference>
<evidence type="ECO:0000313" key="10">
    <source>
        <dbReference type="Proteomes" id="UP000777438"/>
    </source>
</evidence>
<comment type="subcellular location">
    <subcellularLocation>
        <location evidence="1">Membrane</location>
        <topology evidence="1">Multi-pass membrane protein</topology>
    </subcellularLocation>
</comment>
<feature type="transmembrane region" description="Helical" evidence="7">
    <location>
        <begin position="175"/>
        <end position="196"/>
    </location>
</feature>
<dbReference type="PANTHER" id="PTHR22950:SF479">
    <property type="entry name" value="AMINO ACID TRANSPORTER (EUROFUNG)-RELATED"/>
    <property type="match status" value="1"/>
</dbReference>
<dbReference type="GO" id="GO:0015179">
    <property type="term" value="F:L-amino acid transmembrane transporter activity"/>
    <property type="evidence" value="ECO:0007669"/>
    <property type="project" value="TreeGrafter"/>
</dbReference>
<feature type="transmembrane region" description="Helical" evidence="7">
    <location>
        <begin position="286"/>
        <end position="309"/>
    </location>
</feature>
<feature type="domain" description="Amino acid transporter transmembrane" evidence="8">
    <location>
        <begin position="66"/>
        <end position="462"/>
    </location>
</feature>
<evidence type="ECO:0000256" key="5">
    <source>
        <dbReference type="ARBA" id="ARBA00023136"/>
    </source>
</evidence>
<evidence type="ECO:0000259" key="8">
    <source>
        <dbReference type="Pfam" id="PF01490"/>
    </source>
</evidence>
<gene>
    <name evidence="9" type="ORF">B0T10DRAFT_590366</name>
</gene>
<dbReference type="PANTHER" id="PTHR22950">
    <property type="entry name" value="AMINO ACID TRANSPORTER"/>
    <property type="match status" value="1"/>
</dbReference>
<proteinExistence type="inferred from homology"/>
<name>A0A9P8WBA9_9HYPO</name>
<dbReference type="EMBL" id="JAGPYM010000005">
    <property type="protein sequence ID" value="KAH6894670.1"/>
    <property type="molecule type" value="Genomic_DNA"/>
</dbReference>
<comment type="similarity">
    <text evidence="2">Belongs to the amino acid/polyamine transporter 2 family.</text>
</comment>
<dbReference type="OrthoDB" id="294730at2759"/>
<evidence type="ECO:0000256" key="7">
    <source>
        <dbReference type="SAM" id="Phobius"/>
    </source>
</evidence>
<feature type="region of interest" description="Disordered" evidence="6">
    <location>
        <begin position="1"/>
        <end position="40"/>
    </location>
</feature>
<feature type="transmembrane region" description="Helical" evidence="7">
    <location>
        <begin position="374"/>
        <end position="395"/>
    </location>
</feature>